<keyword evidence="2" id="KW-0238">DNA-binding</keyword>
<evidence type="ECO:0000313" key="5">
    <source>
        <dbReference type="Proteomes" id="UP001239169"/>
    </source>
</evidence>
<dbReference type="Gene3D" id="1.10.10.60">
    <property type="entry name" value="Homeodomain-like"/>
    <property type="match status" value="1"/>
</dbReference>
<keyword evidence="5" id="KW-1185">Reference proteome</keyword>
<dbReference type="AlphaFoldDB" id="A0A5P3X9D2"/>
<evidence type="ECO:0000313" key="2">
    <source>
        <dbReference type="EMBL" id="QEZ67499.1"/>
    </source>
</evidence>
<dbReference type="Proteomes" id="UP001239169">
    <property type="component" value="Chromosome"/>
</dbReference>
<dbReference type="EMBL" id="CP032452">
    <property type="protein sequence ID" value="QEZ67499.1"/>
    <property type="molecule type" value="Genomic_DNA"/>
</dbReference>
<proteinExistence type="predicted"/>
<gene>
    <name evidence="2" type="ORF">D4A35_00615</name>
    <name evidence="3" type="ORF">QJS64_07805</name>
</gene>
<dbReference type="Proteomes" id="UP000326961">
    <property type="component" value="Chromosome"/>
</dbReference>
<evidence type="ECO:0000259" key="1">
    <source>
        <dbReference type="Pfam" id="PF08765"/>
    </source>
</evidence>
<reference evidence="3 5" key="2">
    <citation type="submission" date="2023-04" db="EMBL/GenBank/DDBJ databases">
        <title>Bacteria Genome Submission.</title>
        <authorList>
            <person name="Isaac P."/>
        </authorList>
    </citation>
    <scope>NUCLEOTIDE SEQUENCE [LARGE SCALE GENOMIC DNA]</scope>
    <source>
        <strain evidence="3 5">SampleS7P1</strain>
    </source>
</reference>
<organism evidence="2 4">
    <name type="scientific">Paraclostridium bifermentans</name>
    <name type="common">Clostridium bifermentans</name>
    <dbReference type="NCBI Taxonomy" id="1490"/>
    <lineage>
        <taxon>Bacteria</taxon>
        <taxon>Bacillati</taxon>
        <taxon>Bacillota</taxon>
        <taxon>Clostridia</taxon>
        <taxon>Peptostreptococcales</taxon>
        <taxon>Peptostreptococcaceae</taxon>
        <taxon>Paraclostridium</taxon>
    </lineage>
</organism>
<evidence type="ECO:0000313" key="3">
    <source>
        <dbReference type="EMBL" id="WGX76916.1"/>
    </source>
</evidence>
<sequence length="85" mass="9816">MLEELTLEDIPKTHKDIAEYIGIDAFKKLVELLGGSSLYIPKEASLTRPIRNRVIREKFNGDYRVLARKYDISEAQVRNIVGEMH</sequence>
<dbReference type="RefSeq" id="WP_150885217.1">
    <property type="nucleotide sequence ID" value="NZ_CP032452.1"/>
</dbReference>
<accession>A0A5P3X9D2</accession>
<dbReference type="InterPro" id="IPR009057">
    <property type="entry name" value="Homeodomain-like_sf"/>
</dbReference>
<feature type="domain" description="Mor transcription activator" evidence="1">
    <location>
        <begin position="13"/>
        <end position="84"/>
    </location>
</feature>
<dbReference type="SUPFAM" id="SSF46689">
    <property type="entry name" value="Homeodomain-like"/>
    <property type="match status" value="1"/>
</dbReference>
<reference evidence="2 4" key="1">
    <citation type="submission" date="2018-09" db="EMBL/GenBank/DDBJ databases">
        <title>A clostridial neurotoxin that targets Anopheles mosquitoes.</title>
        <authorList>
            <person name="Contreras E."/>
            <person name="Masuyer G."/>
            <person name="Qureshi N."/>
            <person name="Chawla S."/>
            <person name="Lim H.L."/>
            <person name="Chen J."/>
            <person name="Stenmark P."/>
            <person name="Gill S."/>
        </authorList>
    </citation>
    <scope>NUCLEOTIDE SEQUENCE [LARGE SCALE GENOMIC DNA]</scope>
    <source>
        <strain evidence="2 4">Cbm</strain>
    </source>
</reference>
<dbReference type="EMBL" id="CP124685">
    <property type="protein sequence ID" value="WGX76916.1"/>
    <property type="molecule type" value="Genomic_DNA"/>
</dbReference>
<dbReference type="Pfam" id="PF08765">
    <property type="entry name" value="Mor"/>
    <property type="match status" value="1"/>
</dbReference>
<name>A0A5P3X9D2_PARBF</name>
<protein>
    <submittedName>
        <fullName evidence="2">DNA-binding protein</fullName>
    </submittedName>
    <submittedName>
        <fullName evidence="3">Mor transcription activator family protein</fullName>
    </submittedName>
</protein>
<dbReference type="InterPro" id="IPR014875">
    <property type="entry name" value="Mor_transcription_activator"/>
</dbReference>
<dbReference type="GO" id="GO:0003677">
    <property type="term" value="F:DNA binding"/>
    <property type="evidence" value="ECO:0007669"/>
    <property type="project" value="UniProtKB-KW"/>
</dbReference>
<evidence type="ECO:0000313" key="4">
    <source>
        <dbReference type="Proteomes" id="UP000326961"/>
    </source>
</evidence>